<dbReference type="Proteomes" id="UP001189429">
    <property type="component" value="Unassembled WGS sequence"/>
</dbReference>
<keyword evidence="2" id="KW-1185">Reference proteome</keyword>
<evidence type="ECO:0008006" key="3">
    <source>
        <dbReference type="Google" id="ProtNLM"/>
    </source>
</evidence>
<name>A0ABN9VCQ9_9DINO</name>
<gene>
    <name evidence="1" type="ORF">PCOR1329_LOCUS56083</name>
</gene>
<proteinExistence type="predicted"/>
<protein>
    <recommendedName>
        <fullName evidence="3">Phospholipase B-like</fullName>
    </recommendedName>
</protein>
<evidence type="ECO:0000313" key="2">
    <source>
        <dbReference type="Proteomes" id="UP001189429"/>
    </source>
</evidence>
<dbReference type="EMBL" id="CAUYUJ010016893">
    <property type="protein sequence ID" value="CAK0869838.1"/>
    <property type="molecule type" value="Genomic_DNA"/>
</dbReference>
<organism evidence="1 2">
    <name type="scientific">Prorocentrum cordatum</name>
    <dbReference type="NCBI Taxonomy" id="2364126"/>
    <lineage>
        <taxon>Eukaryota</taxon>
        <taxon>Sar</taxon>
        <taxon>Alveolata</taxon>
        <taxon>Dinophyceae</taxon>
        <taxon>Prorocentrales</taxon>
        <taxon>Prorocentraceae</taxon>
        <taxon>Prorocentrum</taxon>
    </lineage>
</organism>
<accession>A0ABN9VCQ9</accession>
<reference evidence="1" key="1">
    <citation type="submission" date="2023-10" db="EMBL/GenBank/DDBJ databases">
        <authorList>
            <person name="Chen Y."/>
            <person name="Shah S."/>
            <person name="Dougan E. K."/>
            <person name="Thang M."/>
            <person name="Chan C."/>
        </authorList>
    </citation>
    <scope>NUCLEOTIDE SEQUENCE [LARGE SCALE GENOMIC DNA]</scope>
</reference>
<evidence type="ECO:0000313" key="1">
    <source>
        <dbReference type="EMBL" id="CAK0869838.1"/>
    </source>
</evidence>
<comment type="caution">
    <text evidence="1">The sequence shown here is derived from an EMBL/GenBank/DDBJ whole genome shotgun (WGS) entry which is preliminary data.</text>
</comment>
<sequence length="285" mass="31509">MAPLRRAGAAALGVAAAAAQGPERARDGFVAEQGARAADFRAAMGGALGCGRHVEPGRLDDIERALLPTWRSLPKNGRGRIERRPLRYLTRRYFQRASSLVIRGLEPTHPAGAAGWGGADIVSQRVPEYVESVLQSRHVDEHGFDLRDATLMVATVEQLIFDSEATLLEKVYARQRKPTGRDLTQQGLQQVLEAYMVVWMLGDDASGIDSLLSDRHRLHEAIPHWDSILHFTRGEIRAYDYRQRGQGGGTRRSVLTRRYSFDDVHHIVGGMTKLLPPSGSRSALT</sequence>